<dbReference type="PROSITE" id="PS50887">
    <property type="entry name" value="GGDEF"/>
    <property type="match status" value="1"/>
</dbReference>
<evidence type="ECO:0000313" key="5">
    <source>
        <dbReference type="Proteomes" id="UP001254848"/>
    </source>
</evidence>
<dbReference type="Gene3D" id="3.30.70.270">
    <property type="match status" value="1"/>
</dbReference>
<dbReference type="PANTHER" id="PTHR45228:SF4">
    <property type="entry name" value="LIPOPROTEIN"/>
    <property type="match status" value="1"/>
</dbReference>
<dbReference type="SMART" id="SM00471">
    <property type="entry name" value="HDc"/>
    <property type="match status" value="1"/>
</dbReference>
<dbReference type="SUPFAM" id="SSF109604">
    <property type="entry name" value="HD-domain/PDEase-like"/>
    <property type="match status" value="1"/>
</dbReference>
<dbReference type="NCBIfam" id="TIGR00254">
    <property type="entry name" value="GGDEF"/>
    <property type="match status" value="1"/>
</dbReference>
<dbReference type="SMART" id="SM00267">
    <property type="entry name" value="GGDEF"/>
    <property type="match status" value="1"/>
</dbReference>
<evidence type="ECO:0000259" key="2">
    <source>
        <dbReference type="PROSITE" id="PS50887"/>
    </source>
</evidence>
<evidence type="ECO:0000259" key="3">
    <source>
        <dbReference type="PROSITE" id="PS51832"/>
    </source>
</evidence>
<proteinExistence type="predicted"/>
<feature type="domain" description="HD-GYP" evidence="3">
    <location>
        <begin position="205"/>
        <end position="400"/>
    </location>
</feature>
<gene>
    <name evidence="4" type="ORF">Q4T40_05710</name>
</gene>
<keyword evidence="5" id="KW-1185">Reference proteome</keyword>
<keyword evidence="1" id="KW-1133">Transmembrane helix</keyword>
<evidence type="ECO:0000313" key="4">
    <source>
        <dbReference type="EMBL" id="MDT8900734.1"/>
    </source>
</evidence>
<evidence type="ECO:0000256" key="1">
    <source>
        <dbReference type="SAM" id="Phobius"/>
    </source>
</evidence>
<dbReference type="SUPFAM" id="SSF55073">
    <property type="entry name" value="Nucleotide cyclase"/>
    <property type="match status" value="1"/>
</dbReference>
<dbReference type="PROSITE" id="PS51832">
    <property type="entry name" value="HD_GYP"/>
    <property type="match status" value="1"/>
</dbReference>
<dbReference type="Pfam" id="PF00990">
    <property type="entry name" value="GGDEF"/>
    <property type="match status" value="1"/>
</dbReference>
<name>A0ABU3NV93_9FIRM</name>
<keyword evidence="1" id="KW-0472">Membrane</keyword>
<organism evidence="4 5">
    <name type="scientific">Anaeroselena agilis</name>
    <dbReference type="NCBI Taxonomy" id="3063788"/>
    <lineage>
        <taxon>Bacteria</taxon>
        <taxon>Bacillati</taxon>
        <taxon>Bacillota</taxon>
        <taxon>Negativicutes</taxon>
        <taxon>Acetonemataceae</taxon>
        <taxon>Anaeroselena</taxon>
    </lineage>
</organism>
<dbReference type="InterPro" id="IPR043128">
    <property type="entry name" value="Rev_trsase/Diguanyl_cyclase"/>
</dbReference>
<keyword evidence="4" id="KW-0808">Transferase</keyword>
<dbReference type="PANTHER" id="PTHR45228">
    <property type="entry name" value="CYCLIC DI-GMP PHOSPHODIESTERASE TM_0186-RELATED"/>
    <property type="match status" value="1"/>
</dbReference>
<comment type="caution">
    <text evidence="4">The sequence shown here is derived from an EMBL/GenBank/DDBJ whole genome shotgun (WGS) entry which is preliminary data.</text>
</comment>
<dbReference type="CDD" id="cd01949">
    <property type="entry name" value="GGDEF"/>
    <property type="match status" value="1"/>
</dbReference>
<dbReference type="CDD" id="cd00077">
    <property type="entry name" value="HDc"/>
    <property type="match status" value="1"/>
</dbReference>
<dbReference type="GO" id="GO:0052621">
    <property type="term" value="F:diguanylate cyclase activity"/>
    <property type="evidence" value="ECO:0007669"/>
    <property type="project" value="UniProtKB-EC"/>
</dbReference>
<protein>
    <submittedName>
        <fullName evidence="4">Diguanylate cyclase</fullName>
        <ecNumber evidence="4">2.7.7.65</ecNumber>
    </submittedName>
</protein>
<dbReference type="Proteomes" id="UP001254848">
    <property type="component" value="Unassembled WGS sequence"/>
</dbReference>
<sequence length="410" mass="44937">MLANRDAKTRLYNTAYMMDQIETEISQAADGGAPFSLLMFDIDYFKKYNDKYGHIQGDALLSRLAELLARLTGNRDTLGRFGGEEFLLLMRGAGPDEAREAAFRLQRAVSTHGFPGEDSQPGGRITVSVGIVTYKSGMTAEQLIHHADNAMYAAKEAGRNQVCISDGHSFTKDGDKIIRIADIAFANQSIGQFLTELENASRRQIPSAHVATLMSFLKVLETHESDTAQHSLLVNKIAISIGQNMGLSDQELLQLNWGTLLHDIGKLAIADSLLLKPGKLTPEEYEAVKLHPTFGYDLLKNNNHLDAANKIILYHHERWDGEGYPYGLKGTQIPFLARICAVADAAAAMAEDRPYRKALSPAAIVAEIRRNAQTQFDPGIVAVFGILASCVLPAVADARRMREIKTVPGA</sequence>
<dbReference type="InterPro" id="IPR037522">
    <property type="entry name" value="HD_GYP_dom"/>
</dbReference>
<reference evidence="4 5" key="1">
    <citation type="submission" date="2023-07" db="EMBL/GenBank/DDBJ databases">
        <title>The novel representative of Negativicutes class, Anaeroselena agilis gen. nov. sp. nov.</title>
        <authorList>
            <person name="Prokofeva M.I."/>
            <person name="Elcheninov A.G."/>
            <person name="Klyukina A."/>
            <person name="Kublanov I.V."/>
            <person name="Frolov E.N."/>
            <person name="Podosokorskaya O.A."/>
        </authorList>
    </citation>
    <scope>NUCLEOTIDE SEQUENCE [LARGE SCALE GENOMIC DNA]</scope>
    <source>
        <strain evidence="4 5">4137-cl</strain>
    </source>
</reference>
<dbReference type="InterPro" id="IPR003607">
    <property type="entry name" value="HD/PDEase_dom"/>
</dbReference>
<accession>A0ABU3NV93</accession>
<dbReference type="EMBL" id="JAUOZS010000001">
    <property type="protein sequence ID" value="MDT8900734.1"/>
    <property type="molecule type" value="Genomic_DNA"/>
</dbReference>
<dbReference type="InterPro" id="IPR000160">
    <property type="entry name" value="GGDEF_dom"/>
</dbReference>
<feature type="transmembrane region" description="Helical" evidence="1">
    <location>
        <begin position="379"/>
        <end position="396"/>
    </location>
</feature>
<dbReference type="InterPro" id="IPR029787">
    <property type="entry name" value="Nucleotide_cyclase"/>
</dbReference>
<dbReference type="Pfam" id="PF13487">
    <property type="entry name" value="HD_5"/>
    <property type="match status" value="1"/>
</dbReference>
<keyword evidence="4" id="KW-0548">Nucleotidyltransferase</keyword>
<keyword evidence="1" id="KW-0812">Transmembrane</keyword>
<feature type="domain" description="GGDEF" evidence="2">
    <location>
        <begin position="33"/>
        <end position="167"/>
    </location>
</feature>
<dbReference type="Gene3D" id="1.10.3210.10">
    <property type="entry name" value="Hypothetical protein af1432"/>
    <property type="match status" value="1"/>
</dbReference>
<dbReference type="EC" id="2.7.7.65" evidence="4"/>
<dbReference type="InterPro" id="IPR052020">
    <property type="entry name" value="Cyclic_di-GMP/3'3'-cGAMP_PDE"/>
</dbReference>